<dbReference type="EMBL" id="NHSJ01000093">
    <property type="protein sequence ID" value="PPQ29394.1"/>
    <property type="molecule type" value="Genomic_DNA"/>
</dbReference>
<dbReference type="Gene3D" id="3.40.980.10">
    <property type="entry name" value="MoaB/Mog-like domain"/>
    <property type="match status" value="1"/>
</dbReference>
<dbReference type="InterPro" id="IPR050101">
    <property type="entry name" value="CinA"/>
</dbReference>
<proteinExistence type="predicted"/>
<evidence type="ECO:0000259" key="1">
    <source>
        <dbReference type="SMART" id="SM00852"/>
    </source>
</evidence>
<dbReference type="Proteomes" id="UP000239089">
    <property type="component" value="Unassembled WGS sequence"/>
</dbReference>
<dbReference type="Pfam" id="PF24102">
    <property type="entry name" value="FLAD1_M"/>
    <property type="match status" value="1"/>
</dbReference>
<dbReference type="AlphaFoldDB" id="A0A2S6N446"/>
<name>A0A2S6N446_9HYPH</name>
<dbReference type="CDD" id="cd00885">
    <property type="entry name" value="cinA"/>
    <property type="match status" value="1"/>
</dbReference>
<sequence length="269" mass="28766">MSETSQETAQKTKPSTTSSTAQETKQVTASVLVIGDEILSGRTRDTNSGYIANYLTQIGVTLREIRVVADDEDEIVAAINALREKYDYLFTTGGIGPTHDDITADAVAKAFGVEISEDPRAIKLLLERIKPQDLNAARRRMARIPAGAELVDNPISKAPGFWIGNVIVMAGVPAIMQAMLDGVAPRLSRGAPMISTMLDTHGLPEGAYGEALGALAKKHASVAIGSYPRLQDGRFLNQIVLRCKDPAALAAAESEVATLLEETAQRHSL</sequence>
<gene>
    <name evidence="2" type="ORF">CCR94_15465</name>
</gene>
<comment type="caution">
    <text evidence="2">The sequence shown here is derived from an EMBL/GenBank/DDBJ whole genome shotgun (WGS) entry which is preliminary data.</text>
</comment>
<dbReference type="SUPFAM" id="SSF53218">
    <property type="entry name" value="Molybdenum cofactor biosynthesis proteins"/>
    <property type="match status" value="1"/>
</dbReference>
<dbReference type="SMART" id="SM00852">
    <property type="entry name" value="MoCF_biosynth"/>
    <property type="match status" value="1"/>
</dbReference>
<reference evidence="2 3" key="1">
    <citation type="journal article" date="2018" name="Arch. Microbiol.">
        <title>New insights into the metabolic potential of the phototrophic purple bacterium Rhodopila globiformis DSM 161(T) from its draft genome sequence and evidence for a vanadium-dependent nitrogenase.</title>
        <authorList>
            <person name="Imhoff J.F."/>
            <person name="Rahn T."/>
            <person name="Kunzel S."/>
            <person name="Neulinger S.C."/>
        </authorList>
    </citation>
    <scope>NUCLEOTIDE SEQUENCE [LARGE SCALE GENOMIC DNA]</scope>
    <source>
        <strain evidence="2 3">DSM 16996</strain>
    </source>
</reference>
<feature type="domain" description="MoaB/Mog" evidence="1">
    <location>
        <begin position="30"/>
        <end position="190"/>
    </location>
</feature>
<evidence type="ECO:0000313" key="3">
    <source>
        <dbReference type="Proteomes" id="UP000239089"/>
    </source>
</evidence>
<dbReference type="RefSeq" id="WP_104508757.1">
    <property type="nucleotide sequence ID" value="NZ_JACIGC010000001.1"/>
</dbReference>
<dbReference type="Pfam" id="PF00994">
    <property type="entry name" value="MoCF_biosynth"/>
    <property type="match status" value="1"/>
</dbReference>
<keyword evidence="3" id="KW-1185">Reference proteome</keyword>
<dbReference type="InterPro" id="IPR001453">
    <property type="entry name" value="MoaB/Mog_dom"/>
</dbReference>
<dbReference type="PANTHER" id="PTHR13939">
    <property type="entry name" value="NICOTINAMIDE-NUCLEOTIDE AMIDOHYDROLASE PNCC"/>
    <property type="match status" value="1"/>
</dbReference>
<dbReference type="InterPro" id="IPR056596">
    <property type="entry name" value="FLAD1_M"/>
</dbReference>
<evidence type="ECO:0000313" key="2">
    <source>
        <dbReference type="EMBL" id="PPQ29394.1"/>
    </source>
</evidence>
<protein>
    <submittedName>
        <fullName evidence="2">Competence/damage-inducible protein A</fullName>
    </submittedName>
</protein>
<dbReference type="OrthoDB" id="9801454at2"/>
<accession>A0A2S6N446</accession>
<organism evidence="2 3">
    <name type="scientific">Rhodoblastus sphagnicola</name>
    <dbReference type="NCBI Taxonomy" id="333368"/>
    <lineage>
        <taxon>Bacteria</taxon>
        <taxon>Pseudomonadati</taxon>
        <taxon>Pseudomonadota</taxon>
        <taxon>Alphaproteobacteria</taxon>
        <taxon>Hyphomicrobiales</taxon>
        <taxon>Rhodoblastaceae</taxon>
        <taxon>Rhodoblastus</taxon>
    </lineage>
</organism>
<dbReference type="InterPro" id="IPR036425">
    <property type="entry name" value="MoaB/Mog-like_dom_sf"/>
</dbReference>
<dbReference type="PANTHER" id="PTHR13939:SF0">
    <property type="entry name" value="NMN AMIDOHYDROLASE-LIKE PROTEIN YFAY"/>
    <property type="match status" value="1"/>
</dbReference>